<dbReference type="InterPro" id="IPR046193">
    <property type="entry name" value="DUF6221"/>
</dbReference>
<gene>
    <name evidence="1" type="ORF">SAMN02787118_13238</name>
</gene>
<dbReference type="Pfam" id="PF19730">
    <property type="entry name" value="DUF6221"/>
    <property type="match status" value="1"/>
</dbReference>
<organism evidence="1 2">
    <name type="scientific">Streptomyces mirabilis</name>
    <dbReference type="NCBI Taxonomy" id="68239"/>
    <lineage>
        <taxon>Bacteria</taxon>
        <taxon>Bacillati</taxon>
        <taxon>Actinomycetota</taxon>
        <taxon>Actinomycetes</taxon>
        <taxon>Kitasatosporales</taxon>
        <taxon>Streptomycetaceae</taxon>
        <taxon>Streptomyces</taxon>
    </lineage>
</organism>
<reference evidence="1 2" key="1">
    <citation type="submission" date="2016-10" db="EMBL/GenBank/DDBJ databases">
        <authorList>
            <person name="de Groot N.N."/>
        </authorList>
    </citation>
    <scope>NUCLEOTIDE SEQUENCE [LARGE SCALE GENOMIC DNA]</scope>
    <source>
        <strain evidence="1 2">OK461</strain>
    </source>
</reference>
<proteinExistence type="predicted"/>
<name>A0A1I2VJT2_9ACTN</name>
<dbReference type="Proteomes" id="UP000181942">
    <property type="component" value="Unassembled WGS sequence"/>
</dbReference>
<evidence type="ECO:0000313" key="2">
    <source>
        <dbReference type="Proteomes" id="UP000181942"/>
    </source>
</evidence>
<accession>A0A1I2VJT2</accession>
<dbReference type="EMBL" id="FONR01000032">
    <property type="protein sequence ID" value="SFG89585.1"/>
    <property type="molecule type" value="Genomic_DNA"/>
</dbReference>
<dbReference type="RefSeq" id="WP_075032987.1">
    <property type="nucleotide sequence ID" value="NZ_FONR01000032.1"/>
</dbReference>
<sequence>MRDDEFAAMRDFLWARLDEDETAARALKPGKNQDVAKLQARVLADVEAKRRLMDWVEEFPRRAEDNEGRVLWKRAARELWAGLSRDFRSPVIHALVAAYDGHRDFHPAWRLVEVEDEYEPREGTPRARTV</sequence>
<dbReference type="AlphaFoldDB" id="A0A1I2VJT2"/>
<dbReference type="OrthoDB" id="4290974at2"/>
<protein>
    <submittedName>
        <fullName evidence="1">Uncharacterized protein</fullName>
    </submittedName>
</protein>
<evidence type="ECO:0000313" key="1">
    <source>
        <dbReference type="EMBL" id="SFG89585.1"/>
    </source>
</evidence>